<reference evidence="3" key="1">
    <citation type="submission" date="2022-07" db="EMBL/GenBank/DDBJ databases">
        <title>Phylogenomic reconstructions and comparative analyses of Kickxellomycotina fungi.</title>
        <authorList>
            <person name="Reynolds N.K."/>
            <person name="Stajich J.E."/>
            <person name="Barry K."/>
            <person name="Grigoriev I.V."/>
            <person name="Crous P."/>
            <person name="Smith M.E."/>
        </authorList>
    </citation>
    <scope>NUCLEOTIDE SEQUENCE</scope>
    <source>
        <strain evidence="3">NRRL 1566</strain>
    </source>
</reference>
<organism evidence="3 4">
    <name type="scientific">Coemansia brasiliensis</name>
    <dbReference type="NCBI Taxonomy" id="2650707"/>
    <lineage>
        <taxon>Eukaryota</taxon>
        <taxon>Fungi</taxon>
        <taxon>Fungi incertae sedis</taxon>
        <taxon>Zoopagomycota</taxon>
        <taxon>Kickxellomycotina</taxon>
        <taxon>Kickxellomycetes</taxon>
        <taxon>Kickxellales</taxon>
        <taxon>Kickxellaceae</taxon>
        <taxon>Coemansia</taxon>
    </lineage>
</organism>
<dbReference type="InterPro" id="IPR050667">
    <property type="entry name" value="PPR-containing_protein"/>
</dbReference>
<dbReference type="OrthoDB" id="407658at2759"/>
<gene>
    <name evidence="3" type="ORF">IWW36_004181</name>
</gene>
<evidence type="ECO:0000256" key="2">
    <source>
        <dbReference type="SAM" id="MobiDB-lite"/>
    </source>
</evidence>
<dbReference type="Pfam" id="PF13812">
    <property type="entry name" value="PPR_3"/>
    <property type="match status" value="2"/>
</dbReference>
<dbReference type="PANTHER" id="PTHR47939">
    <property type="entry name" value="MEMBRANE-ASSOCIATED SALT-INDUCIBLE PROTEIN-LIKE"/>
    <property type="match status" value="1"/>
</dbReference>
<sequence>MHARQARQAATVWSSKRTQTIANNILHIYQRRSLSELYNQAIKKKQPSKNTRQEAESSLDDITDFPRPKIQLSKADPLAGLKYTTNRGHEPLKDAKQIAEDYIKGLHHSNWNSEETWVRFNRLPSTAVSHLRNIDLNYTLAKIRGSEKSGTHSTPTTTTLNRMLSIYEAFTKTGVVPDKYTYQELIAVNVELLNFNYAYEWLDKMVQQNITPTIRPYRTILKGYSMIPSEIENARQLWLEIKSKVGNGQIAAEDFKIDLSTYTCYIAAEAKAGDFTRVIEVLKEMDQLGVQPDITLRNTILEGIIKHRGFDAGKQEATLIEESGYELNGFSYVVLLNAAIQEKLTGEISKLLVAAAAKNIIPPSYIIEAIPLDAMDILQTMDAVEGEHKVRLYNTLIEAAMRGNDFNNVLHLIGHMRQNKVRANLITYTLLFDALNKAGRLDQAKS</sequence>
<evidence type="ECO:0000313" key="3">
    <source>
        <dbReference type="EMBL" id="KAJ2846782.1"/>
    </source>
</evidence>
<feature type="region of interest" description="Disordered" evidence="2">
    <location>
        <begin position="43"/>
        <end position="64"/>
    </location>
</feature>
<protein>
    <recommendedName>
        <fullName evidence="5">Pentatricopeptide repeat-containing protein</fullName>
    </recommendedName>
</protein>
<feature type="repeat" description="PPR" evidence="1">
    <location>
        <begin position="258"/>
        <end position="292"/>
    </location>
</feature>
<dbReference type="InterPro" id="IPR002885">
    <property type="entry name" value="PPR_rpt"/>
</dbReference>
<evidence type="ECO:0000256" key="1">
    <source>
        <dbReference type="PROSITE-ProRule" id="PRU00708"/>
    </source>
</evidence>
<dbReference type="PANTHER" id="PTHR47939:SF1">
    <property type="entry name" value="OS04G0684500 PROTEIN"/>
    <property type="match status" value="1"/>
</dbReference>
<dbReference type="Proteomes" id="UP001139887">
    <property type="component" value="Unassembled WGS sequence"/>
</dbReference>
<dbReference type="Pfam" id="PF13041">
    <property type="entry name" value="PPR_2"/>
    <property type="match status" value="1"/>
</dbReference>
<name>A0A9W8I3T3_9FUNG</name>
<comment type="caution">
    <text evidence="3">The sequence shown here is derived from an EMBL/GenBank/DDBJ whole genome shotgun (WGS) entry which is preliminary data.</text>
</comment>
<dbReference type="PROSITE" id="PS51375">
    <property type="entry name" value="PPR"/>
    <property type="match status" value="1"/>
</dbReference>
<evidence type="ECO:0000313" key="4">
    <source>
        <dbReference type="Proteomes" id="UP001139887"/>
    </source>
</evidence>
<accession>A0A9W8I3T3</accession>
<dbReference type="Gene3D" id="1.25.40.10">
    <property type="entry name" value="Tetratricopeptide repeat domain"/>
    <property type="match status" value="3"/>
</dbReference>
<feature type="non-terminal residue" evidence="3">
    <location>
        <position position="446"/>
    </location>
</feature>
<proteinExistence type="predicted"/>
<dbReference type="EMBL" id="JANBUW010000455">
    <property type="protein sequence ID" value="KAJ2846782.1"/>
    <property type="molecule type" value="Genomic_DNA"/>
</dbReference>
<evidence type="ECO:0008006" key="5">
    <source>
        <dbReference type="Google" id="ProtNLM"/>
    </source>
</evidence>
<keyword evidence="4" id="KW-1185">Reference proteome</keyword>
<dbReference type="InterPro" id="IPR011990">
    <property type="entry name" value="TPR-like_helical_dom_sf"/>
</dbReference>
<dbReference type="NCBIfam" id="TIGR00756">
    <property type="entry name" value="PPR"/>
    <property type="match status" value="1"/>
</dbReference>
<dbReference type="AlphaFoldDB" id="A0A9W8I3T3"/>